<reference evidence="4 7" key="2">
    <citation type="submission" date="2017-05" db="EMBL/GenBank/DDBJ databases">
        <authorList>
            <person name="Lin X.B."/>
            <person name="Stothard P."/>
            <person name="Tasseva G."/>
            <person name="Walter J."/>
        </authorList>
    </citation>
    <scope>NUCLEOTIDE SEQUENCE [LARGE SCALE GENOMIC DNA]</scope>
    <source>
        <strain evidence="4 7">609u</strain>
    </source>
</reference>
<proteinExistence type="predicted"/>
<dbReference type="GO" id="GO:0016787">
    <property type="term" value="F:hydrolase activity"/>
    <property type="evidence" value="ECO:0007669"/>
    <property type="project" value="UniProtKB-KW"/>
</dbReference>
<sequence length="278" mass="31099">MKKGKKPLTLVIWGLLCLTILGLSTYPFLNDYFLAQKQEAEVARSEKHGSSYLESFYKAPKTEKTGDPFTNSATKKKNKNSVDVAEAELKPVAALSIPKIKEVLPVYMGTSQTALDNGIGVLENTSLPTGGKGKHSVLTGHSGLSINRLFTDLPKLKKGDKFYIKVNKEIHAYQVDQIKKVLPNNLKYFKADPNQDYVTLVTCTPLFQNTHRLLVRGHRVPYHAENINADGGLTSLGKAAIVAVIATSAMALFYWFTHRKNRKKKKVKKVYLHEKRKK</sequence>
<feature type="active site" description="Acyl-thioester intermediate" evidence="2">
    <location>
        <position position="203"/>
    </location>
</feature>
<feature type="transmembrane region" description="Helical" evidence="3">
    <location>
        <begin position="236"/>
        <end position="256"/>
    </location>
</feature>
<reference evidence="5 6" key="1">
    <citation type="submission" date="2017-04" db="EMBL/GenBank/DDBJ databases">
        <authorList>
            <person name="Afonso C.L."/>
            <person name="Miller P.J."/>
            <person name="Scott M.A."/>
            <person name="Spackman E."/>
            <person name="Goraichik I."/>
            <person name="Dimitrov K.M."/>
            <person name="Suarez D.L."/>
            <person name="Swayne D.E."/>
        </authorList>
    </citation>
    <scope>NUCLEOTIDE SEQUENCE [LARGE SCALE GENOMIC DNA]</scope>
    <source>
        <strain evidence="5 6">609q</strain>
    </source>
</reference>
<evidence type="ECO:0000313" key="4">
    <source>
        <dbReference type="EMBL" id="OYR88949.1"/>
    </source>
</evidence>
<dbReference type="Proteomes" id="UP000216316">
    <property type="component" value="Unassembled WGS sequence"/>
</dbReference>
<evidence type="ECO:0000313" key="5">
    <source>
        <dbReference type="EMBL" id="OYR93013.1"/>
    </source>
</evidence>
<dbReference type="EMBL" id="NGNV01000003">
    <property type="protein sequence ID" value="OYR88949.1"/>
    <property type="molecule type" value="Genomic_DNA"/>
</dbReference>
<dbReference type="CDD" id="cd05827">
    <property type="entry name" value="Sortase_C"/>
    <property type="match status" value="1"/>
</dbReference>
<keyword evidence="3" id="KW-0472">Membrane</keyword>
<evidence type="ECO:0000256" key="2">
    <source>
        <dbReference type="PIRSR" id="PIRSR605754-1"/>
    </source>
</evidence>
<keyword evidence="7" id="KW-1185">Reference proteome</keyword>
<reference evidence="6 7" key="3">
    <citation type="submission" date="2017-09" db="EMBL/GenBank/DDBJ databases">
        <title>Tripartite evolution among Lactobacillus johnsonii, Lactobacillus taiwanensis, Lactobacillus reuteri and their rodent host.</title>
        <authorList>
            <person name="Wang T."/>
            <person name="Knowles S."/>
            <person name="Cheng C."/>
        </authorList>
    </citation>
    <scope>NUCLEOTIDE SEQUENCE [LARGE SCALE GENOMIC DNA]</scope>
    <source>
        <strain evidence="5 6">609q</strain>
        <strain evidence="4 7">609u</strain>
    </source>
</reference>
<name>A0A256LIJ8_9LACO</name>
<keyword evidence="3" id="KW-0812">Transmembrane</keyword>
<evidence type="ECO:0000313" key="7">
    <source>
        <dbReference type="Proteomes" id="UP000216316"/>
    </source>
</evidence>
<keyword evidence="1" id="KW-0378">Hydrolase</keyword>
<accession>A0A256LIJ8</accession>
<feature type="active site" description="Proton donor/acceptor" evidence="2">
    <location>
        <position position="141"/>
    </location>
</feature>
<comment type="caution">
    <text evidence="5">The sequence shown here is derived from an EMBL/GenBank/DDBJ whole genome shotgun (WGS) entry which is preliminary data.</text>
</comment>
<organism evidence="5 6">
    <name type="scientific">Lactobacillus taiwanensis</name>
    <dbReference type="NCBI Taxonomy" id="508451"/>
    <lineage>
        <taxon>Bacteria</taxon>
        <taxon>Bacillati</taxon>
        <taxon>Bacillota</taxon>
        <taxon>Bacilli</taxon>
        <taxon>Lactobacillales</taxon>
        <taxon>Lactobacillaceae</taxon>
        <taxon>Lactobacillus</taxon>
    </lineage>
</organism>
<dbReference type="RefSeq" id="WP_094495863.1">
    <property type="nucleotide sequence ID" value="NZ_NGNV01000003.1"/>
</dbReference>
<dbReference type="EMBL" id="NGNX01000005">
    <property type="protein sequence ID" value="OYR93013.1"/>
    <property type="molecule type" value="Genomic_DNA"/>
</dbReference>
<dbReference type="InterPro" id="IPR042002">
    <property type="entry name" value="Sortase_C"/>
</dbReference>
<dbReference type="NCBIfam" id="TIGR01076">
    <property type="entry name" value="sortase_fam"/>
    <property type="match status" value="1"/>
</dbReference>
<evidence type="ECO:0000256" key="1">
    <source>
        <dbReference type="ARBA" id="ARBA00022801"/>
    </source>
</evidence>
<evidence type="ECO:0000256" key="3">
    <source>
        <dbReference type="SAM" id="Phobius"/>
    </source>
</evidence>
<dbReference type="InterPro" id="IPR005754">
    <property type="entry name" value="Sortase"/>
</dbReference>
<keyword evidence="3" id="KW-1133">Transmembrane helix</keyword>
<dbReference type="Gene3D" id="2.40.260.10">
    <property type="entry name" value="Sortase"/>
    <property type="match status" value="1"/>
</dbReference>
<dbReference type="InterPro" id="IPR023365">
    <property type="entry name" value="Sortase_dom-sf"/>
</dbReference>
<dbReference type="Proteomes" id="UP000215828">
    <property type="component" value="Unassembled WGS sequence"/>
</dbReference>
<dbReference type="AlphaFoldDB" id="A0A256LIJ8"/>
<gene>
    <name evidence="4" type="ORF">CBF53_01170</name>
    <name evidence="5" type="ORF">CBF70_02085</name>
</gene>
<evidence type="ECO:0000313" key="6">
    <source>
        <dbReference type="Proteomes" id="UP000215828"/>
    </source>
</evidence>
<dbReference type="Pfam" id="PF04203">
    <property type="entry name" value="Sortase"/>
    <property type="match status" value="1"/>
</dbReference>
<dbReference type="SUPFAM" id="SSF63817">
    <property type="entry name" value="Sortase"/>
    <property type="match status" value="1"/>
</dbReference>
<dbReference type="NCBIfam" id="NF033745">
    <property type="entry name" value="class_C_sortase"/>
    <property type="match status" value="1"/>
</dbReference>
<protein>
    <submittedName>
        <fullName evidence="5">Class C sortase</fullName>
    </submittedName>
</protein>